<dbReference type="OrthoDB" id="7629852at2"/>
<evidence type="ECO:0000259" key="1">
    <source>
        <dbReference type="PROSITE" id="PS51352"/>
    </source>
</evidence>
<dbReference type="EMBL" id="LJCO01000030">
    <property type="protein sequence ID" value="KPV44613.1"/>
    <property type="molecule type" value="Genomic_DNA"/>
</dbReference>
<comment type="caution">
    <text evidence="2">The sequence shown here is derived from an EMBL/GenBank/DDBJ whole genome shotgun (WGS) entry which is preliminary data.</text>
</comment>
<dbReference type="Proteomes" id="UP000050482">
    <property type="component" value="Unassembled WGS sequence"/>
</dbReference>
<dbReference type="RefSeq" id="WP_054968334.1">
    <property type="nucleotide sequence ID" value="NZ_LJCO01000030.1"/>
</dbReference>
<dbReference type="InterPro" id="IPR036249">
    <property type="entry name" value="Thioredoxin-like_sf"/>
</dbReference>
<dbReference type="Pfam" id="PF00085">
    <property type="entry name" value="Thioredoxin"/>
    <property type="match status" value="1"/>
</dbReference>
<dbReference type="STRING" id="471514.AN477_06380"/>
<sequence>MIQIENEAQFREIISSEKPTVVKFYTTWCPDCKRLNTYIDDIVANHSEYDWYDVNGEDVPAVTEEYQVMGVPSLLVFQNGQKIAHLHSKYAKTRPEVEEFLETRQSRV</sequence>
<dbReference type="Gene3D" id="3.40.30.10">
    <property type="entry name" value="Glutaredoxin"/>
    <property type="match status" value="1"/>
</dbReference>
<accession>A0A0N8PPK9</accession>
<evidence type="ECO:0000313" key="2">
    <source>
        <dbReference type="EMBL" id="KPV44613.1"/>
    </source>
</evidence>
<name>A0A0N8PPK9_9BACL</name>
<dbReference type="PROSITE" id="PS51352">
    <property type="entry name" value="THIOREDOXIN_2"/>
    <property type="match status" value="1"/>
</dbReference>
<dbReference type="InterPro" id="IPR013766">
    <property type="entry name" value="Thioredoxin_domain"/>
</dbReference>
<proteinExistence type="predicted"/>
<dbReference type="InterPro" id="IPR050620">
    <property type="entry name" value="Thioredoxin_H-type-like"/>
</dbReference>
<organism evidence="2 3">
    <name type="scientific">Alicyclobacillus ferrooxydans</name>
    <dbReference type="NCBI Taxonomy" id="471514"/>
    <lineage>
        <taxon>Bacteria</taxon>
        <taxon>Bacillati</taxon>
        <taxon>Bacillota</taxon>
        <taxon>Bacilli</taxon>
        <taxon>Bacillales</taxon>
        <taxon>Alicyclobacillaceae</taxon>
        <taxon>Alicyclobacillus</taxon>
    </lineage>
</organism>
<protein>
    <submittedName>
        <fullName evidence="2">Thioredoxin</fullName>
    </submittedName>
</protein>
<evidence type="ECO:0000313" key="3">
    <source>
        <dbReference type="Proteomes" id="UP000050482"/>
    </source>
</evidence>
<reference evidence="2 3" key="1">
    <citation type="submission" date="2015-09" db="EMBL/GenBank/DDBJ databases">
        <title>Draft genome sequence of Alicyclobacillus ferrooxydans DSM 22381.</title>
        <authorList>
            <person name="Hemp J."/>
        </authorList>
    </citation>
    <scope>NUCLEOTIDE SEQUENCE [LARGE SCALE GENOMIC DNA]</scope>
    <source>
        <strain evidence="2 3">TC-34</strain>
    </source>
</reference>
<dbReference type="PATRIC" id="fig|471514.4.peg.4254"/>
<gene>
    <name evidence="2" type="ORF">AN477_06380</name>
</gene>
<keyword evidence="3" id="KW-1185">Reference proteome</keyword>
<feature type="domain" description="Thioredoxin" evidence="1">
    <location>
        <begin position="1"/>
        <end position="106"/>
    </location>
</feature>
<dbReference type="CDD" id="cd02947">
    <property type="entry name" value="TRX_family"/>
    <property type="match status" value="1"/>
</dbReference>
<dbReference type="SUPFAM" id="SSF52833">
    <property type="entry name" value="Thioredoxin-like"/>
    <property type="match status" value="1"/>
</dbReference>
<dbReference type="PANTHER" id="PTHR10438:SF468">
    <property type="entry name" value="THIOREDOXIN-1-RELATED"/>
    <property type="match status" value="1"/>
</dbReference>
<dbReference type="AlphaFoldDB" id="A0A0N8PPK9"/>
<dbReference type="PANTHER" id="PTHR10438">
    <property type="entry name" value="THIOREDOXIN"/>
    <property type="match status" value="1"/>
</dbReference>